<feature type="transmembrane region" description="Helical" evidence="2">
    <location>
        <begin position="191"/>
        <end position="212"/>
    </location>
</feature>
<evidence type="ECO:0000313" key="5">
    <source>
        <dbReference type="Proteomes" id="UP000285301"/>
    </source>
</evidence>
<dbReference type="STRING" id="1965070.A0A3S4Q7Z2"/>
<protein>
    <submittedName>
        <fullName evidence="4">Protocadherin Fat 4-like protein</fullName>
    </submittedName>
</protein>
<keyword evidence="2" id="KW-1133">Transmembrane helix</keyword>
<reference evidence="4 5" key="1">
    <citation type="journal article" date="2018" name="Gigascience">
        <title>Genomes of trombidid mites reveal novel predicted allergens and laterally-transferred genes associated with secondary metabolism.</title>
        <authorList>
            <person name="Dong X."/>
            <person name="Chaisiri K."/>
            <person name="Xia D."/>
            <person name="Armstrong S.D."/>
            <person name="Fang Y."/>
            <person name="Donnelly M.J."/>
            <person name="Kadowaki T."/>
            <person name="McGarry J.W."/>
            <person name="Darby A.C."/>
            <person name="Makepeace B.L."/>
        </authorList>
    </citation>
    <scope>NUCLEOTIDE SEQUENCE [LARGE SCALE GENOMIC DNA]</scope>
    <source>
        <strain evidence="4">UoL-WK</strain>
    </source>
</reference>
<accession>A0A3S4Q7Z2</accession>
<name>A0A3S4Q7Z2_9ACAR</name>
<dbReference type="GO" id="GO:0016020">
    <property type="term" value="C:membrane"/>
    <property type="evidence" value="ECO:0007669"/>
    <property type="project" value="InterPro"/>
</dbReference>
<dbReference type="PROSITE" id="PS50268">
    <property type="entry name" value="CADHERIN_2"/>
    <property type="match status" value="1"/>
</dbReference>
<dbReference type="EMBL" id="NCKU01012655">
    <property type="protein sequence ID" value="RWS00018.1"/>
    <property type="molecule type" value="Genomic_DNA"/>
</dbReference>
<proteinExistence type="predicted"/>
<dbReference type="CDD" id="cd11304">
    <property type="entry name" value="Cadherin_repeat"/>
    <property type="match status" value="1"/>
</dbReference>
<dbReference type="Pfam" id="PF23206">
    <property type="entry name" value="PCDH15_12th"/>
    <property type="match status" value="1"/>
</dbReference>
<sequence>RDADSGIKGAIRYEILACGDDPSSKVYIDPVTGVVRSMVTFALDGEKMYGFDVKGTEREGIETGNSAVINVFVYVLPETKMVLFVTDTEPIFVERKSKELTSFLSNITNFDVKMAKLEPHMEGEIQEPHSTDIFLYAVNPLSNDIVDTNTLLKVFRQNSQLIVENLKQFRIKRIHGVTIQEKISQMSSTEIAIIALSSVIFLGTVLAIALLCSSCKKGIKKQLIMDNIHDRIYFPYYK</sequence>
<dbReference type="GO" id="GO:0005509">
    <property type="term" value="F:calcium ion binding"/>
    <property type="evidence" value="ECO:0007669"/>
    <property type="project" value="UniProtKB-UniRule"/>
</dbReference>
<feature type="domain" description="Cadherin" evidence="3">
    <location>
        <begin position="2"/>
        <end position="92"/>
    </location>
</feature>
<keyword evidence="2" id="KW-0472">Membrane</keyword>
<keyword evidence="2" id="KW-0812">Transmembrane</keyword>
<feature type="non-terminal residue" evidence="4">
    <location>
        <position position="238"/>
    </location>
</feature>
<keyword evidence="1" id="KW-0106">Calcium</keyword>
<dbReference type="InterPro" id="IPR002126">
    <property type="entry name" value="Cadherin-like_dom"/>
</dbReference>
<evidence type="ECO:0000313" key="4">
    <source>
        <dbReference type="EMBL" id="RWS00018.1"/>
    </source>
</evidence>
<feature type="non-terminal residue" evidence="4">
    <location>
        <position position="1"/>
    </location>
</feature>
<evidence type="ECO:0000259" key="3">
    <source>
        <dbReference type="PROSITE" id="PS50268"/>
    </source>
</evidence>
<keyword evidence="5" id="KW-1185">Reference proteome</keyword>
<dbReference type="Proteomes" id="UP000285301">
    <property type="component" value="Unassembled WGS sequence"/>
</dbReference>
<evidence type="ECO:0000256" key="1">
    <source>
        <dbReference type="PROSITE-ProRule" id="PRU00043"/>
    </source>
</evidence>
<dbReference type="GO" id="GO:0007156">
    <property type="term" value="P:homophilic cell adhesion via plasma membrane adhesion molecules"/>
    <property type="evidence" value="ECO:0007669"/>
    <property type="project" value="InterPro"/>
</dbReference>
<evidence type="ECO:0000256" key="2">
    <source>
        <dbReference type="SAM" id="Phobius"/>
    </source>
</evidence>
<comment type="caution">
    <text evidence="4">The sequence shown here is derived from an EMBL/GenBank/DDBJ whole genome shotgun (WGS) entry which is preliminary data.</text>
</comment>
<dbReference type="InterPro" id="IPR056989">
    <property type="entry name" value="PCDH15_12th_dom"/>
</dbReference>
<dbReference type="OrthoDB" id="6509545at2759"/>
<gene>
    <name evidence="4" type="ORF">B4U79_16044</name>
</gene>
<organism evidence="4 5">
    <name type="scientific">Dinothrombium tinctorium</name>
    <dbReference type="NCBI Taxonomy" id="1965070"/>
    <lineage>
        <taxon>Eukaryota</taxon>
        <taxon>Metazoa</taxon>
        <taxon>Ecdysozoa</taxon>
        <taxon>Arthropoda</taxon>
        <taxon>Chelicerata</taxon>
        <taxon>Arachnida</taxon>
        <taxon>Acari</taxon>
        <taxon>Acariformes</taxon>
        <taxon>Trombidiformes</taxon>
        <taxon>Prostigmata</taxon>
        <taxon>Anystina</taxon>
        <taxon>Parasitengona</taxon>
        <taxon>Trombidioidea</taxon>
        <taxon>Trombidiidae</taxon>
        <taxon>Dinothrombium</taxon>
    </lineage>
</organism>
<dbReference type="AlphaFoldDB" id="A0A3S4Q7Z2"/>